<reference evidence="3" key="1">
    <citation type="journal article" date="2014" name="Int. J. Syst. Evol. Microbiol.">
        <title>Complete genome sequence of Corynebacterium casei LMG S-19264T (=DSM 44701T), isolated from a smear-ripened cheese.</title>
        <authorList>
            <consortium name="US DOE Joint Genome Institute (JGI-PGF)"/>
            <person name="Walter F."/>
            <person name="Albersmeier A."/>
            <person name="Kalinowski J."/>
            <person name="Ruckert C."/>
        </authorList>
    </citation>
    <scope>NUCLEOTIDE SEQUENCE</scope>
    <source>
        <strain evidence="3">JCM 10088</strain>
    </source>
</reference>
<evidence type="ECO:0000256" key="1">
    <source>
        <dbReference type="SAM" id="Phobius"/>
    </source>
</evidence>
<feature type="transmembrane region" description="Helical" evidence="1">
    <location>
        <begin position="7"/>
        <end position="24"/>
    </location>
</feature>
<protein>
    <submittedName>
        <fullName evidence="3">DUF58 domain-containing protein</fullName>
    </submittedName>
</protein>
<dbReference type="Proteomes" id="UP000610960">
    <property type="component" value="Unassembled WGS sequence"/>
</dbReference>
<keyword evidence="1" id="KW-0472">Membrane</keyword>
<dbReference type="EMBL" id="BMNL01000001">
    <property type="protein sequence ID" value="GGP19531.1"/>
    <property type="molecule type" value="Genomic_DNA"/>
</dbReference>
<dbReference type="PANTHER" id="PTHR33608:SF6">
    <property type="entry name" value="BLL2464 PROTEIN"/>
    <property type="match status" value="1"/>
</dbReference>
<keyword evidence="1" id="KW-1133">Transmembrane helix</keyword>
<dbReference type="PANTHER" id="PTHR33608">
    <property type="entry name" value="BLL2464 PROTEIN"/>
    <property type="match status" value="1"/>
</dbReference>
<dbReference type="AlphaFoldDB" id="A0A830GU38"/>
<dbReference type="Pfam" id="PF01882">
    <property type="entry name" value="DUF58"/>
    <property type="match status" value="1"/>
</dbReference>
<organism evidence="3 4">
    <name type="scientific">Thermocladium modestius</name>
    <dbReference type="NCBI Taxonomy" id="62609"/>
    <lineage>
        <taxon>Archaea</taxon>
        <taxon>Thermoproteota</taxon>
        <taxon>Thermoprotei</taxon>
        <taxon>Thermoproteales</taxon>
        <taxon>Thermoproteaceae</taxon>
        <taxon>Thermocladium</taxon>
    </lineage>
</organism>
<evidence type="ECO:0000313" key="4">
    <source>
        <dbReference type="Proteomes" id="UP000610960"/>
    </source>
</evidence>
<sequence>MREGARAIIILAIIPVFMVILATVTTSKLYVMPLIFSLLVIFAALSTGEKPDASFSLKLDKRIAHIGEEVGVKVEVTISRGYGLIMIRGPPIPGTDMAEGFELVRGTNVHVIFKGFRRVHKEYEYILKAVKRGSYPVEGVSYIYYHPFGMIESIKENVKISEGIQVLPRVKLISRLPASVRPREKAPRFSPSRLGSYSTEFWSVREYVAGYPYRFINWKATARNAGNKLMVNEYEREGARTIALLMDGSLWMRYGSDIENPMEYGISLILSLSRVFLRYGYSVGLWIFPKGAKVPPSSDSDQYYRLLKTLVELKGFAGISALDEAMVRRIAGLKAVTLIVTNITTGNVEEISKISSELRSRAIIVDIIPDTILMKNIVGDSPCSEWFIRDRVEGVYRRLPASVKVISWDPACEGVGSVVAKINSRMMMWGS</sequence>
<name>A0A830GU38_9CREN</name>
<feature type="domain" description="DUF58" evidence="2">
    <location>
        <begin position="203"/>
        <end position="357"/>
    </location>
</feature>
<keyword evidence="4" id="KW-1185">Reference proteome</keyword>
<dbReference type="RefSeq" id="WP_188595747.1">
    <property type="nucleotide sequence ID" value="NZ_BMNL01000001.1"/>
</dbReference>
<proteinExistence type="predicted"/>
<gene>
    <name evidence="3" type="ORF">GCM10007981_03590</name>
</gene>
<comment type="caution">
    <text evidence="3">The sequence shown here is derived from an EMBL/GenBank/DDBJ whole genome shotgun (WGS) entry which is preliminary data.</text>
</comment>
<accession>A0A830GU38</accession>
<reference evidence="3" key="2">
    <citation type="submission" date="2020-09" db="EMBL/GenBank/DDBJ databases">
        <authorList>
            <person name="Sun Q."/>
            <person name="Ohkuma M."/>
        </authorList>
    </citation>
    <scope>NUCLEOTIDE SEQUENCE</scope>
    <source>
        <strain evidence="3">JCM 10088</strain>
    </source>
</reference>
<dbReference type="OrthoDB" id="31512at2157"/>
<evidence type="ECO:0000313" key="3">
    <source>
        <dbReference type="EMBL" id="GGP19531.1"/>
    </source>
</evidence>
<keyword evidence="1" id="KW-0812">Transmembrane</keyword>
<evidence type="ECO:0000259" key="2">
    <source>
        <dbReference type="Pfam" id="PF01882"/>
    </source>
</evidence>
<dbReference type="InterPro" id="IPR002881">
    <property type="entry name" value="DUF58"/>
</dbReference>